<keyword evidence="2" id="KW-1185">Reference proteome</keyword>
<dbReference type="EMBL" id="JAGKHQ010000268">
    <property type="protein sequence ID" value="KAG7470388.1"/>
    <property type="molecule type" value="Genomic_DNA"/>
</dbReference>
<proteinExistence type="predicted"/>
<sequence length="81" mass="9024">MTDYQSLTRLFISALLNGANTGTASYRDTDRRQETCPSSPPTGTRWETLFTVRQSCTTCAGTSETQDSETVLLLPLRMEDQ</sequence>
<organism evidence="1 2">
    <name type="scientific">Solea senegalensis</name>
    <name type="common">Senegalese sole</name>
    <dbReference type="NCBI Taxonomy" id="28829"/>
    <lineage>
        <taxon>Eukaryota</taxon>
        <taxon>Metazoa</taxon>
        <taxon>Chordata</taxon>
        <taxon>Craniata</taxon>
        <taxon>Vertebrata</taxon>
        <taxon>Euteleostomi</taxon>
        <taxon>Actinopterygii</taxon>
        <taxon>Neopterygii</taxon>
        <taxon>Teleostei</taxon>
        <taxon>Neoteleostei</taxon>
        <taxon>Acanthomorphata</taxon>
        <taxon>Carangaria</taxon>
        <taxon>Pleuronectiformes</taxon>
        <taxon>Pleuronectoidei</taxon>
        <taxon>Soleidae</taxon>
        <taxon>Solea</taxon>
    </lineage>
</organism>
<dbReference type="Proteomes" id="UP000693946">
    <property type="component" value="Unassembled WGS sequence"/>
</dbReference>
<name>A0AAV6PKT3_SOLSE</name>
<protein>
    <recommendedName>
        <fullName evidence="3">Secreted protein</fullName>
    </recommendedName>
</protein>
<evidence type="ECO:0000313" key="1">
    <source>
        <dbReference type="EMBL" id="KAG7470388.1"/>
    </source>
</evidence>
<accession>A0AAV6PKT3</accession>
<comment type="caution">
    <text evidence="1">The sequence shown here is derived from an EMBL/GenBank/DDBJ whole genome shotgun (WGS) entry which is preliminary data.</text>
</comment>
<evidence type="ECO:0008006" key="3">
    <source>
        <dbReference type="Google" id="ProtNLM"/>
    </source>
</evidence>
<reference evidence="1 2" key="1">
    <citation type="journal article" date="2021" name="Sci. Rep.">
        <title>Chromosome anchoring in Senegalese sole (Solea senegalensis) reveals sex-associated markers and genome rearrangements in flatfish.</title>
        <authorList>
            <person name="Guerrero-Cozar I."/>
            <person name="Gomez-Garrido J."/>
            <person name="Berbel C."/>
            <person name="Martinez-Blanch J.F."/>
            <person name="Alioto T."/>
            <person name="Claros M.G."/>
            <person name="Gagnaire P.A."/>
            <person name="Manchado M."/>
        </authorList>
    </citation>
    <scope>NUCLEOTIDE SEQUENCE [LARGE SCALE GENOMIC DNA]</scope>
    <source>
        <strain evidence="1">Sse05_10M</strain>
    </source>
</reference>
<gene>
    <name evidence="1" type="ORF">JOB18_042154</name>
</gene>
<evidence type="ECO:0000313" key="2">
    <source>
        <dbReference type="Proteomes" id="UP000693946"/>
    </source>
</evidence>
<dbReference type="AlphaFoldDB" id="A0AAV6PKT3"/>